<dbReference type="EMBL" id="JAPEVG010000128">
    <property type="protein sequence ID" value="KAJ8481834.1"/>
    <property type="molecule type" value="Genomic_DNA"/>
</dbReference>
<evidence type="ECO:0000256" key="1">
    <source>
        <dbReference type="ARBA" id="ARBA00000900"/>
    </source>
</evidence>
<feature type="compositionally biased region" description="Polar residues" evidence="7">
    <location>
        <begin position="400"/>
        <end position="417"/>
    </location>
</feature>
<proteinExistence type="predicted"/>
<feature type="compositionally biased region" description="Low complexity" evidence="7">
    <location>
        <begin position="581"/>
        <end position="593"/>
    </location>
</feature>
<feature type="compositionally biased region" description="Polar residues" evidence="7">
    <location>
        <begin position="614"/>
        <end position="631"/>
    </location>
</feature>
<feature type="region of interest" description="Disordered" evidence="7">
    <location>
        <begin position="304"/>
        <end position="657"/>
    </location>
</feature>
<feature type="compositionally biased region" description="Basic and acidic residues" evidence="7">
    <location>
        <begin position="510"/>
        <end position="521"/>
    </location>
</feature>
<comment type="catalytic activity">
    <reaction evidence="1">
        <text>S-ubiquitinyl-[E2 ubiquitin-conjugating enzyme]-L-cysteine + [acceptor protein]-L-lysine = [E2 ubiquitin-conjugating enzyme]-L-cysteine + N(6)-ubiquitinyl-[acceptor protein]-L-lysine.</text>
        <dbReference type="EC" id="2.3.2.27"/>
    </reaction>
</comment>
<feature type="region of interest" description="Disordered" evidence="7">
    <location>
        <begin position="738"/>
        <end position="778"/>
    </location>
</feature>
<dbReference type="PANTHER" id="PTHR46077">
    <property type="entry name" value="E3 UBIQUITIN-PROTEIN LIGASE TOPORS"/>
    <property type="match status" value="1"/>
</dbReference>
<sequence length="778" mass="84663">MHNIRSKYDYQKHYLAPLRASPEAQAVTAVRQEIRQRAARRREVEWGRRRQREREEIDELERAIEKRRWVYRHALYAKHVASNPYTRYRPFPTPAQFTASQDYISRATVFIRRELRVWPGLDVEFLTTFTISLMKSLDIRSEPAVRLLSEFLDMDAEHGHEHDNAEHFAHELYCYLRSPYRDLAAYDRNVQYDMPPSVPAPDALDHRRRWRSRSRSPSGPSPGPRVPNLSPPSRRTDQSRSASRASSKRQMRPTPSPHRTVATHAHSATTHIPAGTTPHKLLHAKAEDGSGCSATLKVSEDRAAISEGQQSRRHTHPRVVRSFHHHASTNDEKGKGRADDRADTSDDESPPTSSREEEEMNIGGGVRAGMNKSVNNSPPSQGGGGNAASPSVLSTPPRATEQSVTIVQEVGLSTTASRLAPSVELADKTALAGRQRNDSGGNGQASGSLSTSSGGRPPVRIRRNPWQTMQQYLSDGVSGPRCSRLGDGTTGAELASATQPQARQDAAAIPRDEALRPEDRSPSGGAVPSLLLRLSDPTPPAVAATHRLGSSENRGSARARLAAHEGGKGISASEMMGRTRVSSVALSSADDLSTGPSRPPLVQHPGPGRELHNTVESSDVSAVEQTSSENADQARVPTETARSGVQAEPYPATADPRSLLVQKLEAEKRDAADIPTAEKTQLSSAHRPFVPMALADGSIGDPSKSASDVVTAERNAERREAELRTQAQLRVRLAAAKREAQRTGAAMEGGSGSSTATIDGDLAVQESSLRSRLKARQT</sequence>
<feature type="coiled-coil region" evidence="6">
    <location>
        <begin position="43"/>
        <end position="70"/>
    </location>
</feature>
<reference evidence="8" key="1">
    <citation type="submission" date="2022-11" db="EMBL/GenBank/DDBJ databases">
        <title>Genome Sequence of Cubamyces cubensis.</title>
        <authorList>
            <person name="Buettner E."/>
        </authorList>
    </citation>
    <scope>NUCLEOTIDE SEQUENCE</scope>
    <source>
        <strain evidence="8">MPL-01</strain>
    </source>
</reference>
<dbReference type="GO" id="GO:0000209">
    <property type="term" value="P:protein polyubiquitination"/>
    <property type="evidence" value="ECO:0007669"/>
    <property type="project" value="TreeGrafter"/>
</dbReference>
<evidence type="ECO:0000256" key="5">
    <source>
        <dbReference type="ARBA" id="ARBA00023163"/>
    </source>
</evidence>
<evidence type="ECO:0000256" key="3">
    <source>
        <dbReference type="ARBA" id="ARBA00022679"/>
    </source>
</evidence>
<feature type="region of interest" description="Disordered" evidence="7">
    <location>
        <begin position="693"/>
        <end position="721"/>
    </location>
</feature>
<organism evidence="8 9">
    <name type="scientific">Trametes cubensis</name>
    <dbReference type="NCBI Taxonomy" id="1111947"/>
    <lineage>
        <taxon>Eukaryota</taxon>
        <taxon>Fungi</taxon>
        <taxon>Dikarya</taxon>
        <taxon>Basidiomycota</taxon>
        <taxon>Agaricomycotina</taxon>
        <taxon>Agaricomycetes</taxon>
        <taxon>Polyporales</taxon>
        <taxon>Polyporaceae</taxon>
        <taxon>Trametes</taxon>
    </lineage>
</organism>
<gene>
    <name evidence="8" type="ORF">ONZ51_g5761</name>
</gene>
<evidence type="ECO:0000256" key="7">
    <source>
        <dbReference type="SAM" id="MobiDB-lite"/>
    </source>
</evidence>
<feature type="compositionally biased region" description="Low complexity" evidence="7">
    <location>
        <begin position="258"/>
        <end position="274"/>
    </location>
</feature>
<dbReference type="Proteomes" id="UP001215151">
    <property type="component" value="Unassembled WGS sequence"/>
</dbReference>
<dbReference type="GO" id="GO:0006513">
    <property type="term" value="P:protein monoubiquitination"/>
    <property type="evidence" value="ECO:0007669"/>
    <property type="project" value="TreeGrafter"/>
</dbReference>
<keyword evidence="9" id="KW-1185">Reference proteome</keyword>
<feature type="compositionally biased region" description="Polar residues" evidence="7">
    <location>
        <begin position="445"/>
        <end position="454"/>
    </location>
</feature>
<feature type="compositionally biased region" description="Basic residues" evidence="7">
    <location>
        <begin position="311"/>
        <end position="327"/>
    </location>
</feature>
<comment type="caution">
    <text evidence="8">The sequence shown here is derived from an EMBL/GenBank/DDBJ whole genome shotgun (WGS) entry which is preliminary data.</text>
</comment>
<keyword evidence="3" id="KW-0808">Transferase</keyword>
<evidence type="ECO:0000256" key="2">
    <source>
        <dbReference type="ARBA" id="ARBA00012483"/>
    </source>
</evidence>
<accession>A0AAD7X938</accession>
<dbReference type="EC" id="2.3.2.27" evidence="2"/>
<protein>
    <recommendedName>
        <fullName evidence="2">RING-type E3 ubiquitin transferase</fullName>
        <ecNumber evidence="2">2.3.2.27</ecNumber>
    </recommendedName>
</protein>
<evidence type="ECO:0000256" key="6">
    <source>
        <dbReference type="SAM" id="Coils"/>
    </source>
</evidence>
<dbReference type="PANTHER" id="PTHR46077:SF1">
    <property type="entry name" value="TOP1 BINDING ARGININE_SERINE RICH PROTEIN, E3 UBIQUITIN LIGASE"/>
    <property type="match status" value="1"/>
</dbReference>
<keyword evidence="4" id="KW-0805">Transcription regulation</keyword>
<evidence type="ECO:0000313" key="9">
    <source>
        <dbReference type="Proteomes" id="UP001215151"/>
    </source>
</evidence>
<evidence type="ECO:0000256" key="4">
    <source>
        <dbReference type="ARBA" id="ARBA00023015"/>
    </source>
</evidence>
<dbReference type="AlphaFoldDB" id="A0AAD7X938"/>
<feature type="compositionally biased region" description="Basic and acidic residues" evidence="7">
    <location>
        <begin position="328"/>
        <end position="344"/>
    </location>
</feature>
<keyword evidence="6" id="KW-0175">Coiled coil</keyword>
<evidence type="ECO:0000313" key="8">
    <source>
        <dbReference type="EMBL" id="KAJ8481834.1"/>
    </source>
</evidence>
<name>A0AAD7X938_9APHY</name>
<dbReference type="GO" id="GO:0061630">
    <property type="term" value="F:ubiquitin protein ligase activity"/>
    <property type="evidence" value="ECO:0007669"/>
    <property type="project" value="UniProtKB-EC"/>
</dbReference>
<keyword evidence="5" id="KW-0804">Transcription</keyword>
<feature type="region of interest" description="Disordered" evidence="7">
    <location>
        <begin position="191"/>
        <end position="276"/>
    </location>
</feature>